<protein>
    <recommendedName>
        <fullName evidence="3">Polynucleotide 5'-hydroxyl-kinase GRC3</fullName>
    </recommendedName>
    <alternativeName>
        <fullName evidence="2">Polynucleotide 5'-hydroxyl-kinase grc3</fullName>
    </alternativeName>
</protein>
<dbReference type="InterPro" id="IPR032324">
    <property type="entry name" value="Clp1_N"/>
</dbReference>
<gene>
    <name evidence="8" type="primary">CLP1</name>
    <name evidence="12" type="ORF">DAKH74_052350</name>
</gene>
<dbReference type="InterPro" id="IPR038238">
    <property type="entry name" value="Clp1_C_sf"/>
</dbReference>
<keyword evidence="4 8" id="KW-0507">mRNA processing</keyword>
<dbReference type="GO" id="GO:0005849">
    <property type="term" value="C:mRNA cleavage factor complex"/>
    <property type="evidence" value="ECO:0007669"/>
    <property type="project" value="UniProtKB-UniRule"/>
</dbReference>
<accession>A0AAV5S7P6</accession>
<evidence type="ECO:0000256" key="2">
    <source>
        <dbReference type="ARBA" id="ARBA00018706"/>
    </source>
</evidence>
<evidence type="ECO:0000256" key="4">
    <source>
        <dbReference type="ARBA" id="ARBA00022664"/>
    </source>
</evidence>
<comment type="similarity">
    <text evidence="8">Belongs to the Clp1 family. Clp1 subfamily.</text>
</comment>
<dbReference type="Pfam" id="PF16575">
    <property type="entry name" value="CLP1_P"/>
    <property type="match status" value="1"/>
</dbReference>
<evidence type="ECO:0000256" key="7">
    <source>
        <dbReference type="ARBA" id="ARBA00023242"/>
    </source>
</evidence>
<comment type="function">
    <text evidence="8">Required for endonucleolytic cleavage during polyadenylation-dependent pre-mRNA 3'-end formation.</text>
</comment>
<dbReference type="PANTHER" id="PTHR12755">
    <property type="entry name" value="CLEAVAGE/POLYADENYLATION FACTOR IA SUBUNIT CLP1P"/>
    <property type="match status" value="1"/>
</dbReference>
<proteinExistence type="inferred from homology"/>
<dbReference type="InterPro" id="IPR045116">
    <property type="entry name" value="Clp1/Grc3"/>
</dbReference>
<comment type="caution">
    <text evidence="8">Lacks conserved residue(s) required for the propagation of feature annotation.</text>
</comment>
<dbReference type="Gene3D" id="2.40.30.330">
    <property type="entry name" value="Pre-mRNA cleavage complex subunit Clp1, C-terminal domain"/>
    <property type="match status" value="1"/>
</dbReference>
<dbReference type="GO" id="GO:0006388">
    <property type="term" value="P:tRNA splicing, via endonucleolytic cleavage and ligation"/>
    <property type="evidence" value="ECO:0007669"/>
    <property type="project" value="TreeGrafter"/>
</dbReference>
<dbReference type="HAMAP" id="MF_03035">
    <property type="entry name" value="Clp1"/>
    <property type="match status" value="1"/>
</dbReference>
<evidence type="ECO:0000256" key="6">
    <source>
        <dbReference type="ARBA" id="ARBA00022840"/>
    </source>
</evidence>
<dbReference type="SUPFAM" id="SSF52540">
    <property type="entry name" value="P-loop containing nucleoside triphosphate hydrolases"/>
    <property type="match status" value="1"/>
</dbReference>
<name>A0AAV5S7P6_MAUHU</name>
<comment type="caution">
    <text evidence="12">The sequence shown here is derived from an EMBL/GenBank/DDBJ whole genome shotgun (WGS) entry which is preliminary data.</text>
</comment>
<dbReference type="GO" id="GO:0051731">
    <property type="term" value="F:polynucleotide 5'-hydroxyl-kinase activity"/>
    <property type="evidence" value="ECO:0007669"/>
    <property type="project" value="InterPro"/>
</dbReference>
<keyword evidence="7 8" id="KW-0539">Nucleus</keyword>
<evidence type="ECO:0000259" key="11">
    <source>
        <dbReference type="Pfam" id="PF16575"/>
    </source>
</evidence>
<dbReference type="Gene3D" id="3.40.50.300">
    <property type="entry name" value="P-loop containing nucleotide triphosphate hydrolases"/>
    <property type="match status" value="1"/>
</dbReference>
<keyword evidence="5 8" id="KW-0547">Nucleotide-binding</keyword>
<feature type="binding site" evidence="8">
    <location>
        <begin position="135"/>
        <end position="140"/>
    </location>
    <ligand>
        <name>ATP</name>
        <dbReference type="ChEBI" id="CHEBI:30616"/>
    </ligand>
</feature>
<feature type="domain" description="Clp1 N-terminal" evidence="10">
    <location>
        <begin position="27"/>
        <end position="121"/>
    </location>
</feature>
<evidence type="ECO:0000313" key="13">
    <source>
        <dbReference type="Proteomes" id="UP001377567"/>
    </source>
</evidence>
<sequence length="456" mass="50831">MSFLPGLVETTAVTDLYVDTNEVHREKIPQGTIWKIKVPADSKMTINIVSGIAEIFGTELANNVEYSFSNWNFSIYAVEEVHLEWKGSDPHPIVEDEDLISNRTAKYIYNLHFSLDKMRSTSFEGPNILVIGNKGSGKTALCRTLSSYSIKFKAYSPMFVNLNPQEAVFSPPGCLSATPISDILDVELPIWGQSMTSGATALHTKQPILKLFGLEMIAENPQRYLQTMDSLASVINSRLEKDSLVQRSGCIIDTPPLGQLSDDLHELVHIIQKFRINFVVMLADVDNEEDTATLEKVTPLAKSLVGDFFVKIPRLCGVIPSDDVYMRSLQRSSIREYFYGNPGTALSPFSLSLDFEDLVIWEPKNVLSNGETAVENNEILNLSQVSISPSSVQHALICITHQDKHAKQEDVANAAILGFALITEVNEKRRKMRVLLPVPGNFPNNACILTSYRYLE</sequence>
<dbReference type="InterPro" id="IPR028606">
    <property type="entry name" value="Clp1"/>
</dbReference>
<reference evidence="12 13" key="1">
    <citation type="journal article" date="2023" name="Elife">
        <title>Identification of key yeast species and microbe-microbe interactions impacting larval growth of Drosophila in the wild.</title>
        <authorList>
            <person name="Mure A."/>
            <person name="Sugiura Y."/>
            <person name="Maeda R."/>
            <person name="Honda K."/>
            <person name="Sakurai N."/>
            <person name="Takahashi Y."/>
            <person name="Watada M."/>
            <person name="Katoh T."/>
            <person name="Gotoh A."/>
            <person name="Gotoh Y."/>
            <person name="Taniguchi I."/>
            <person name="Nakamura K."/>
            <person name="Hayashi T."/>
            <person name="Katayama T."/>
            <person name="Uemura T."/>
            <person name="Hattori Y."/>
        </authorList>
    </citation>
    <scope>NUCLEOTIDE SEQUENCE [LARGE SCALE GENOMIC DNA]</scope>
    <source>
        <strain evidence="12 13">KH-74</strain>
    </source>
</reference>
<dbReference type="InterPro" id="IPR010655">
    <property type="entry name" value="Clp1_C"/>
</dbReference>
<dbReference type="EMBL" id="BTGD01000025">
    <property type="protein sequence ID" value="GMM58618.1"/>
    <property type="molecule type" value="Genomic_DNA"/>
</dbReference>
<evidence type="ECO:0000259" key="10">
    <source>
        <dbReference type="Pfam" id="PF16573"/>
    </source>
</evidence>
<evidence type="ECO:0000313" key="12">
    <source>
        <dbReference type="EMBL" id="GMM58618.1"/>
    </source>
</evidence>
<dbReference type="Pfam" id="PF16573">
    <property type="entry name" value="CLP1_N"/>
    <property type="match status" value="1"/>
</dbReference>
<dbReference type="InterPro" id="IPR027417">
    <property type="entry name" value="P-loop_NTPase"/>
</dbReference>
<evidence type="ECO:0000256" key="5">
    <source>
        <dbReference type="ARBA" id="ARBA00022741"/>
    </source>
</evidence>
<keyword evidence="6 8" id="KW-0067">ATP-binding</keyword>
<comment type="subunit">
    <text evidence="8">Component of a pre-mRNA cleavage factor complex. Interacts directly with PCF11.</text>
</comment>
<dbReference type="AlphaFoldDB" id="A0AAV5S7P6"/>
<dbReference type="GO" id="GO:0031124">
    <property type="term" value="P:mRNA 3'-end processing"/>
    <property type="evidence" value="ECO:0007669"/>
    <property type="project" value="UniProtKB-UniRule"/>
</dbReference>
<comment type="subcellular location">
    <subcellularLocation>
        <location evidence="1 8">Nucleus</location>
    </subcellularLocation>
</comment>
<feature type="domain" description="Clp1 C-terminal" evidence="9">
    <location>
        <begin position="346"/>
        <end position="456"/>
    </location>
</feature>
<keyword evidence="13" id="KW-1185">Reference proteome</keyword>
<dbReference type="InterPro" id="IPR032319">
    <property type="entry name" value="CLP1_P"/>
</dbReference>
<organism evidence="12 13">
    <name type="scientific">Maudiozyma humilis</name>
    <name type="common">Sour dough yeast</name>
    <name type="synonym">Kazachstania humilis</name>
    <dbReference type="NCBI Taxonomy" id="51915"/>
    <lineage>
        <taxon>Eukaryota</taxon>
        <taxon>Fungi</taxon>
        <taxon>Dikarya</taxon>
        <taxon>Ascomycota</taxon>
        <taxon>Saccharomycotina</taxon>
        <taxon>Saccharomycetes</taxon>
        <taxon>Saccharomycetales</taxon>
        <taxon>Saccharomycetaceae</taxon>
        <taxon>Maudiozyma</taxon>
    </lineage>
</organism>
<dbReference type="GO" id="GO:0005524">
    <property type="term" value="F:ATP binding"/>
    <property type="evidence" value="ECO:0007669"/>
    <property type="project" value="UniProtKB-UniRule"/>
</dbReference>
<evidence type="ECO:0000256" key="3">
    <source>
        <dbReference type="ARBA" id="ARBA00019824"/>
    </source>
</evidence>
<evidence type="ECO:0000256" key="8">
    <source>
        <dbReference type="HAMAP-Rule" id="MF_03035"/>
    </source>
</evidence>
<dbReference type="Pfam" id="PF06807">
    <property type="entry name" value="Clp1"/>
    <property type="match status" value="1"/>
</dbReference>
<dbReference type="Gene3D" id="2.60.120.1030">
    <property type="entry name" value="Clp1, DNA binding domain"/>
    <property type="match status" value="1"/>
</dbReference>
<feature type="domain" description="Clp1 P-loop" evidence="11">
    <location>
        <begin position="132"/>
        <end position="340"/>
    </location>
</feature>
<evidence type="ECO:0000259" key="9">
    <source>
        <dbReference type="Pfam" id="PF06807"/>
    </source>
</evidence>
<dbReference type="Proteomes" id="UP001377567">
    <property type="component" value="Unassembled WGS sequence"/>
</dbReference>
<evidence type="ECO:0000256" key="1">
    <source>
        <dbReference type="ARBA" id="ARBA00004123"/>
    </source>
</evidence>
<dbReference type="PANTHER" id="PTHR12755:SF6">
    <property type="entry name" value="POLYRIBONUCLEOTIDE 5'-HYDROXYL-KINASE CLP1"/>
    <property type="match status" value="1"/>
</dbReference>
<dbReference type="InterPro" id="IPR038239">
    <property type="entry name" value="Clp1_N_sf"/>
</dbReference>